<proteinExistence type="predicted"/>
<dbReference type="RefSeq" id="WP_311631756.1">
    <property type="nucleotide sequence ID" value="NZ_JAVREN010000026.1"/>
</dbReference>
<keyword evidence="4" id="KW-1185">Reference proteome</keyword>
<accession>A0ABU2LB65</accession>
<feature type="transmembrane region" description="Helical" evidence="2">
    <location>
        <begin position="6"/>
        <end position="22"/>
    </location>
</feature>
<organism evidence="3 4">
    <name type="scientific">Streptomyces boetiae</name>
    <dbReference type="NCBI Taxonomy" id="3075541"/>
    <lineage>
        <taxon>Bacteria</taxon>
        <taxon>Bacillati</taxon>
        <taxon>Actinomycetota</taxon>
        <taxon>Actinomycetes</taxon>
        <taxon>Kitasatosporales</taxon>
        <taxon>Streptomycetaceae</taxon>
        <taxon>Streptomyces</taxon>
    </lineage>
</organism>
<dbReference type="Proteomes" id="UP001183388">
    <property type="component" value="Unassembled WGS sequence"/>
</dbReference>
<keyword evidence="2" id="KW-0812">Transmembrane</keyword>
<sequence>MLIGTVCTLLSAAGLGAALLVARRRRYALALRVAAVALLPVGLAMTGVVRFVVTMTFDPVAWAGFGVLGTAALLFLTGRLASGRGRPAPAAPAAGPAAAPGRPLPAAGAGRGAGRGAEDASDFSEIEAILKKHGI</sequence>
<protein>
    <recommendedName>
        <fullName evidence="5">Cellulose synthase</fullName>
    </recommendedName>
</protein>
<evidence type="ECO:0000313" key="4">
    <source>
        <dbReference type="Proteomes" id="UP001183388"/>
    </source>
</evidence>
<keyword evidence="2" id="KW-0472">Membrane</keyword>
<evidence type="ECO:0000256" key="2">
    <source>
        <dbReference type="SAM" id="Phobius"/>
    </source>
</evidence>
<comment type="caution">
    <text evidence="3">The sequence shown here is derived from an EMBL/GenBank/DDBJ whole genome shotgun (WGS) entry which is preliminary data.</text>
</comment>
<keyword evidence="2" id="KW-1133">Transmembrane helix</keyword>
<feature type="transmembrane region" description="Helical" evidence="2">
    <location>
        <begin position="59"/>
        <end position="76"/>
    </location>
</feature>
<evidence type="ECO:0008006" key="5">
    <source>
        <dbReference type="Google" id="ProtNLM"/>
    </source>
</evidence>
<gene>
    <name evidence="3" type="ORF">RM780_17865</name>
</gene>
<evidence type="ECO:0000256" key="1">
    <source>
        <dbReference type="SAM" id="MobiDB-lite"/>
    </source>
</evidence>
<feature type="transmembrane region" description="Helical" evidence="2">
    <location>
        <begin position="29"/>
        <end position="53"/>
    </location>
</feature>
<feature type="region of interest" description="Disordered" evidence="1">
    <location>
        <begin position="84"/>
        <end position="120"/>
    </location>
</feature>
<name>A0ABU2LB65_9ACTN</name>
<evidence type="ECO:0000313" key="3">
    <source>
        <dbReference type="EMBL" id="MDT0308815.1"/>
    </source>
</evidence>
<dbReference type="EMBL" id="JAVREN010000026">
    <property type="protein sequence ID" value="MDT0308815.1"/>
    <property type="molecule type" value="Genomic_DNA"/>
</dbReference>
<reference evidence="4" key="1">
    <citation type="submission" date="2023-07" db="EMBL/GenBank/DDBJ databases">
        <title>30 novel species of actinomycetes from the DSMZ collection.</title>
        <authorList>
            <person name="Nouioui I."/>
        </authorList>
    </citation>
    <scope>NUCLEOTIDE SEQUENCE [LARGE SCALE GENOMIC DNA]</scope>
    <source>
        <strain evidence="4">DSM 44917</strain>
    </source>
</reference>
<feature type="compositionally biased region" description="Low complexity" evidence="1">
    <location>
        <begin position="84"/>
        <end position="108"/>
    </location>
</feature>